<evidence type="ECO:0000256" key="1">
    <source>
        <dbReference type="SAM" id="MobiDB-lite"/>
    </source>
</evidence>
<feature type="compositionally biased region" description="Basic and acidic residues" evidence="1">
    <location>
        <begin position="35"/>
        <end position="45"/>
    </location>
</feature>
<feature type="region of interest" description="Disordered" evidence="1">
    <location>
        <begin position="117"/>
        <end position="281"/>
    </location>
</feature>
<organism evidence="2 3">
    <name type="scientific">Amycolatopsis pretoriensis</name>
    <dbReference type="NCBI Taxonomy" id="218821"/>
    <lineage>
        <taxon>Bacteria</taxon>
        <taxon>Bacillati</taxon>
        <taxon>Actinomycetota</taxon>
        <taxon>Actinomycetes</taxon>
        <taxon>Pseudonocardiales</taxon>
        <taxon>Pseudonocardiaceae</taxon>
        <taxon>Amycolatopsis</taxon>
    </lineage>
</organism>
<reference evidence="3" key="1">
    <citation type="submission" date="2016-10" db="EMBL/GenBank/DDBJ databases">
        <authorList>
            <person name="Varghese N."/>
            <person name="Submissions S."/>
        </authorList>
    </citation>
    <scope>NUCLEOTIDE SEQUENCE [LARGE SCALE GENOMIC DNA]</scope>
    <source>
        <strain evidence="3">DSM 44654</strain>
    </source>
</reference>
<keyword evidence="3" id="KW-1185">Reference proteome</keyword>
<name>A0A1H5RB05_9PSEU</name>
<protein>
    <submittedName>
        <fullName evidence="2">Uncharacterized protein</fullName>
    </submittedName>
</protein>
<evidence type="ECO:0000313" key="2">
    <source>
        <dbReference type="EMBL" id="SEF35565.1"/>
    </source>
</evidence>
<sequence length="281" mass="32076">MHAKSARSRGPRKRFYPLPPAPPPPAAELSTPAPERPELSTDSRPRPHAGVRCRTLEPWSRSTVSDVAHGARLPWSRWVLCLSSRCSRGRPRPPGGRPARVCSWRRPGWGCLTVDPVGKGHRHGRVSHHRRPRAGGWPSAREPSCCRRPSHRRRSARPRLGPFRPSRGPQRWWRPRPNGHRPLGRWCLSRPRPSQPKSRGPWRSRRPRPSHPKPRGPLRSRQARPSQPKSRGPLRARQARPSQPKSRGPWRSRQRRPSCPKSPGPLRARQAWPSQPKSRGT</sequence>
<feature type="compositionally biased region" description="Basic residues" evidence="1">
    <location>
        <begin position="173"/>
        <end position="183"/>
    </location>
</feature>
<gene>
    <name evidence="2" type="ORF">SAMN05421837_108157</name>
</gene>
<feature type="compositionally biased region" description="Polar residues" evidence="1">
    <location>
        <begin position="272"/>
        <end position="281"/>
    </location>
</feature>
<dbReference type="Proteomes" id="UP000198878">
    <property type="component" value="Unassembled WGS sequence"/>
</dbReference>
<evidence type="ECO:0000313" key="3">
    <source>
        <dbReference type="Proteomes" id="UP000198878"/>
    </source>
</evidence>
<feature type="region of interest" description="Disordered" evidence="1">
    <location>
        <begin position="1"/>
        <end position="50"/>
    </location>
</feature>
<dbReference type="STRING" id="218821.SAMN05421837_108157"/>
<accession>A0A1H5RB05</accession>
<feature type="compositionally biased region" description="Basic residues" evidence="1">
    <location>
        <begin position="248"/>
        <end position="258"/>
    </location>
</feature>
<feature type="compositionally biased region" description="Basic residues" evidence="1">
    <location>
        <begin position="1"/>
        <end position="15"/>
    </location>
</feature>
<feature type="compositionally biased region" description="Pro residues" evidence="1">
    <location>
        <begin position="17"/>
        <end position="26"/>
    </location>
</feature>
<feature type="compositionally biased region" description="Basic residues" evidence="1">
    <location>
        <begin position="200"/>
        <end position="222"/>
    </location>
</feature>
<dbReference type="EMBL" id="FNUJ01000008">
    <property type="protein sequence ID" value="SEF35565.1"/>
    <property type="molecule type" value="Genomic_DNA"/>
</dbReference>
<proteinExistence type="predicted"/>
<dbReference type="AlphaFoldDB" id="A0A1H5RB05"/>
<feature type="compositionally biased region" description="Basic residues" evidence="1">
    <location>
        <begin position="148"/>
        <end position="157"/>
    </location>
</feature>
<feature type="compositionally biased region" description="Basic residues" evidence="1">
    <location>
        <begin position="119"/>
        <end position="133"/>
    </location>
</feature>